<evidence type="ECO:0000313" key="3">
    <source>
        <dbReference type="Proteomes" id="UP000663828"/>
    </source>
</evidence>
<dbReference type="AlphaFoldDB" id="A0A814J0J7"/>
<evidence type="ECO:0000313" key="2">
    <source>
        <dbReference type="EMBL" id="CAF1032964.1"/>
    </source>
</evidence>
<protein>
    <recommendedName>
        <fullName evidence="5">F-box domain-containing protein</fullName>
    </recommendedName>
</protein>
<proteinExistence type="predicted"/>
<evidence type="ECO:0008006" key="5">
    <source>
        <dbReference type="Google" id="ProtNLM"/>
    </source>
</evidence>
<dbReference type="EMBL" id="CAJNOJ010000072">
    <property type="protein sequence ID" value="CAF1032964.1"/>
    <property type="molecule type" value="Genomic_DNA"/>
</dbReference>
<accession>A0A814J0J7</accession>
<gene>
    <name evidence="2" type="ORF">EDS130_LOCUS16509</name>
    <name evidence="1" type="ORF">XAT740_LOCUS14357</name>
</gene>
<evidence type="ECO:0000313" key="4">
    <source>
        <dbReference type="Proteomes" id="UP000663852"/>
    </source>
</evidence>
<dbReference type="SUPFAM" id="SSF52047">
    <property type="entry name" value="RNI-like"/>
    <property type="match status" value="1"/>
</dbReference>
<dbReference type="OrthoDB" id="9999350at2759"/>
<evidence type="ECO:0000313" key="1">
    <source>
        <dbReference type="EMBL" id="CAF1023391.1"/>
    </source>
</evidence>
<reference evidence="2" key="1">
    <citation type="submission" date="2021-02" db="EMBL/GenBank/DDBJ databases">
        <authorList>
            <person name="Nowell W R."/>
        </authorList>
    </citation>
    <scope>NUCLEOTIDE SEQUENCE</scope>
</reference>
<sequence length="374" mass="43317">MTLNISPSTFEDLSDDIIMDIFDLLDPPVYIYHSFLNLNRRFNRIISDARLLISLDLSQLTSPANFAYHCQVMLSKMSKQLISLRLSNEQRFYAQIQQFITHVRLGHFQALRQLALIQITFDQLRRMLADILSLNKLIRLDIDMFDISGVAPSELNVVANALLSKSSSIQCLNLRFNREIIICESVSSSMRHLTLDACYSSDLPHLLSLCSNLSSLTVKVEQSRRRFPLLNLTNFDQPIHRQPLSSIMCSYLTYFSLDINDLTLSDVKKFLPAMPYLSHFRLEGLTYDIDFSKGDLWENIFENQTKKLTQFSISGLRIWLGNNADDDEDNHNLIAQIIQSFDTNHRYWGKYWSVHQTHKLRPNHLNLTLHAKSL</sequence>
<comment type="caution">
    <text evidence="2">The sequence shown here is derived from an EMBL/GenBank/DDBJ whole genome shotgun (WGS) entry which is preliminary data.</text>
</comment>
<organism evidence="2 4">
    <name type="scientific">Adineta ricciae</name>
    <name type="common">Rotifer</name>
    <dbReference type="NCBI Taxonomy" id="249248"/>
    <lineage>
        <taxon>Eukaryota</taxon>
        <taxon>Metazoa</taxon>
        <taxon>Spiralia</taxon>
        <taxon>Gnathifera</taxon>
        <taxon>Rotifera</taxon>
        <taxon>Eurotatoria</taxon>
        <taxon>Bdelloidea</taxon>
        <taxon>Adinetida</taxon>
        <taxon>Adinetidae</taxon>
        <taxon>Adineta</taxon>
    </lineage>
</organism>
<dbReference type="InterPro" id="IPR032675">
    <property type="entry name" value="LRR_dom_sf"/>
</dbReference>
<dbReference type="Gene3D" id="3.80.10.10">
    <property type="entry name" value="Ribonuclease Inhibitor"/>
    <property type="match status" value="1"/>
</dbReference>
<name>A0A814J0J7_ADIRI</name>
<dbReference type="EMBL" id="CAJNOR010000860">
    <property type="protein sequence ID" value="CAF1023391.1"/>
    <property type="molecule type" value="Genomic_DNA"/>
</dbReference>
<keyword evidence="3" id="KW-1185">Reference proteome</keyword>
<dbReference type="Proteomes" id="UP000663852">
    <property type="component" value="Unassembled WGS sequence"/>
</dbReference>
<dbReference type="Proteomes" id="UP000663828">
    <property type="component" value="Unassembled WGS sequence"/>
</dbReference>